<dbReference type="EMBL" id="UINC01032791">
    <property type="protein sequence ID" value="SVB21025.1"/>
    <property type="molecule type" value="Genomic_DNA"/>
</dbReference>
<sequence>MVFSDKLAYAVAHLGCGLVGEWQRQDPSWGDTVRNEIGDPVGQHAGLT</sequence>
<dbReference type="AlphaFoldDB" id="A0A382C4J4"/>
<organism evidence="1">
    <name type="scientific">marine metagenome</name>
    <dbReference type="NCBI Taxonomy" id="408172"/>
    <lineage>
        <taxon>unclassified sequences</taxon>
        <taxon>metagenomes</taxon>
        <taxon>ecological metagenomes</taxon>
    </lineage>
</organism>
<name>A0A382C4J4_9ZZZZ</name>
<gene>
    <name evidence="1" type="ORF">METZ01_LOCUS173879</name>
</gene>
<reference evidence="1" key="1">
    <citation type="submission" date="2018-05" db="EMBL/GenBank/DDBJ databases">
        <authorList>
            <person name="Lanie J.A."/>
            <person name="Ng W.-L."/>
            <person name="Kazmierczak K.M."/>
            <person name="Andrzejewski T.M."/>
            <person name="Davidsen T.M."/>
            <person name="Wayne K.J."/>
            <person name="Tettelin H."/>
            <person name="Glass J.I."/>
            <person name="Rusch D."/>
            <person name="Podicherti R."/>
            <person name="Tsui H.-C.T."/>
            <person name="Winkler M.E."/>
        </authorList>
    </citation>
    <scope>NUCLEOTIDE SEQUENCE</scope>
</reference>
<protein>
    <submittedName>
        <fullName evidence="1">Uncharacterized protein</fullName>
    </submittedName>
</protein>
<accession>A0A382C4J4</accession>
<proteinExistence type="predicted"/>
<evidence type="ECO:0000313" key="1">
    <source>
        <dbReference type="EMBL" id="SVB21025.1"/>
    </source>
</evidence>